<dbReference type="InterPro" id="IPR032713">
    <property type="entry name" value="EmrE"/>
</dbReference>
<feature type="transmembrane region" description="Helical" evidence="1">
    <location>
        <begin position="12"/>
        <end position="32"/>
    </location>
</feature>
<dbReference type="RefSeq" id="WP_171591452.1">
    <property type="nucleotide sequence ID" value="NZ_CP053538.1"/>
</dbReference>
<name>A0A6M6BH40_9BACT</name>
<evidence type="ECO:0000256" key="1">
    <source>
        <dbReference type="SAM" id="Phobius"/>
    </source>
</evidence>
<keyword evidence="1" id="KW-0472">Membrane</keyword>
<feature type="transmembrane region" description="Helical" evidence="1">
    <location>
        <begin position="296"/>
        <end position="315"/>
    </location>
</feature>
<keyword evidence="1" id="KW-1133">Transmembrane helix</keyword>
<protein>
    <submittedName>
        <fullName evidence="2">Multidrug resistance efflux transporter family protein</fullName>
    </submittedName>
</protein>
<feature type="transmembrane region" description="Helical" evidence="1">
    <location>
        <begin position="83"/>
        <end position="102"/>
    </location>
</feature>
<dbReference type="Proteomes" id="UP000501623">
    <property type="component" value="Chromosome"/>
</dbReference>
<accession>A0A6M6BH40</accession>
<feature type="transmembrane region" description="Helical" evidence="1">
    <location>
        <begin position="205"/>
        <end position="225"/>
    </location>
</feature>
<dbReference type="Pfam" id="PF13536">
    <property type="entry name" value="EmrE"/>
    <property type="match status" value="1"/>
</dbReference>
<feature type="transmembrane region" description="Helical" evidence="1">
    <location>
        <begin position="52"/>
        <end position="76"/>
    </location>
</feature>
<organism evidence="2 3">
    <name type="scientific">Hymenobacter taeanensis</name>
    <dbReference type="NCBI Taxonomy" id="2735321"/>
    <lineage>
        <taxon>Bacteria</taxon>
        <taxon>Pseudomonadati</taxon>
        <taxon>Bacteroidota</taxon>
        <taxon>Cytophagia</taxon>
        <taxon>Cytophagales</taxon>
        <taxon>Hymenobacteraceae</taxon>
        <taxon>Hymenobacter</taxon>
    </lineage>
</organism>
<dbReference type="KEGG" id="hts:HMJ29_10585"/>
<evidence type="ECO:0000313" key="3">
    <source>
        <dbReference type="Proteomes" id="UP000501623"/>
    </source>
</evidence>
<feature type="transmembrane region" description="Helical" evidence="1">
    <location>
        <begin position="237"/>
        <end position="257"/>
    </location>
</feature>
<gene>
    <name evidence="2" type="ORF">HMJ29_10585</name>
</gene>
<dbReference type="EMBL" id="CP053538">
    <property type="protein sequence ID" value="QJX47360.1"/>
    <property type="molecule type" value="Genomic_DNA"/>
</dbReference>
<dbReference type="AlphaFoldDB" id="A0A6M6BH40"/>
<keyword evidence="1" id="KW-0812">Transmembrane</keyword>
<proteinExistence type="predicted"/>
<feature type="transmembrane region" description="Helical" evidence="1">
    <location>
        <begin position="108"/>
        <end position="128"/>
    </location>
</feature>
<evidence type="ECO:0000313" key="2">
    <source>
        <dbReference type="EMBL" id="QJX47360.1"/>
    </source>
</evidence>
<sequence>MTASAPSTTAPNAWRAIVLGTLGACFFSSTFLLNRLMATSGGPWVWTAVLRYSYMAVLLTGWLLVRGQWLAFWHFWRGTWRTWVLWGTVGIGIFYSLVAVAAQYSPAWLVAGSFQLVLLSGLLITPFVYHDHRAPLNFRALRMASLVVIGIVLMQADNLRQGFSGGALLGFGLTVIATFLYPLANRKILVFLETQPIRLNAGQMVLGLTLGSLPFWAVLSGIGLATGTGPTPDQWRYTFIIAVLAGVLATSLFYYALALVGNNAPLLGAVEATQSVELLATVALEVTLLSAPLPSLISWLGMALVVLGIGLYARLR</sequence>
<feature type="transmembrane region" description="Helical" evidence="1">
    <location>
        <begin position="162"/>
        <end position="184"/>
    </location>
</feature>
<keyword evidence="3" id="KW-1185">Reference proteome</keyword>
<reference evidence="2 3" key="1">
    <citation type="submission" date="2020-05" db="EMBL/GenBank/DDBJ databases">
        <title>Complete genome sequence of Hymenobacter sp. TS19 in Coasted Sand Dune.</title>
        <authorList>
            <person name="Lee J.-H."/>
            <person name="Jung J.-H."/>
            <person name="Jeong S."/>
            <person name="Zhao L."/>
            <person name="Kim M.-K."/>
            <person name="Seo H.-S."/>
            <person name="Lim S."/>
        </authorList>
    </citation>
    <scope>NUCLEOTIDE SEQUENCE [LARGE SCALE GENOMIC DNA]</scope>
    <source>
        <strain evidence="2 3">TS19</strain>
    </source>
</reference>